<evidence type="ECO:0000256" key="5">
    <source>
        <dbReference type="ARBA" id="ARBA00022967"/>
    </source>
</evidence>
<organism evidence="11 12">
    <name type="scientific">Alkaliphilus peptidifermentans DSM 18978</name>
    <dbReference type="NCBI Taxonomy" id="1120976"/>
    <lineage>
        <taxon>Bacteria</taxon>
        <taxon>Bacillati</taxon>
        <taxon>Bacillota</taxon>
        <taxon>Clostridia</taxon>
        <taxon>Peptostreptococcales</taxon>
        <taxon>Natronincolaceae</taxon>
        <taxon>Alkaliphilus</taxon>
    </lineage>
</organism>
<dbReference type="InterPro" id="IPR016300">
    <property type="entry name" value="ATPase_ArsA/GET3"/>
</dbReference>
<dbReference type="GO" id="GO:0005524">
    <property type="term" value="F:ATP binding"/>
    <property type="evidence" value="ECO:0007669"/>
    <property type="project" value="UniProtKB-KW"/>
</dbReference>
<dbReference type="AlphaFoldDB" id="A0A1G5KUW8"/>
<reference evidence="11 12" key="1">
    <citation type="submission" date="2016-10" db="EMBL/GenBank/DDBJ databases">
        <authorList>
            <person name="de Groot N.N."/>
        </authorList>
    </citation>
    <scope>NUCLEOTIDE SEQUENCE [LARGE SCALE GENOMIC DNA]</scope>
    <source>
        <strain evidence="11 12">DSM 18978</strain>
    </source>
</reference>
<dbReference type="InterPro" id="IPR040612">
    <property type="entry name" value="ArsA_HSP20-like"/>
</dbReference>
<dbReference type="RefSeq" id="WP_091546721.1">
    <property type="nucleotide sequence ID" value="NZ_FMUS01000031.1"/>
</dbReference>
<dbReference type="EMBL" id="FMUS01000031">
    <property type="protein sequence ID" value="SCZ03938.1"/>
    <property type="molecule type" value="Genomic_DNA"/>
</dbReference>
<dbReference type="PANTHER" id="PTHR10803:SF3">
    <property type="entry name" value="ATPASE GET3"/>
    <property type="match status" value="1"/>
</dbReference>
<dbReference type="InterPro" id="IPR008978">
    <property type="entry name" value="HSP20-like_chaperone"/>
</dbReference>
<comment type="function">
    <text evidence="7">Anion-transporting ATPase. Catalyzes the extrusion of arsenite.</text>
</comment>
<dbReference type="EC" id="7.3.2.7" evidence="8"/>
<evidence type="ECO:0000313" key="12">
    <source>
        <dbReference type="Proteomes" id="UP000198636"/>
    </source>
</evidence>
<dbReference type="OrthoDB" id="9780677at2"/>
<dbReference type="Gene3D" id="3.40.50.300">
    <property type="entry name" value="P-loop containing nucleotide triphosphate hydrolases"/>
    <property type="match status" value="1"/>
</dbReference>
<feature type="domain" description="ArsA/GET3 Anion-transporting ATPase-like" evidence="9">
    <location>
        <begin position="3"/>
        <end position="300"/>
    </location>
</feature>
<evidence type="ECO:0000256" key="6">
    <source>
        <dbReference type="ARBA" id="ARBA00052296"/>
    </source>
</evidence>
<dbReference type="SUPFAM" id="SSF52540">
    <property type="entry name" value="P-loop containing nucleoside triphosphate hydrolases"/>
    <property type="match status" value="1"/>
</dbReference>
<evidence type="ECO:0000256" key="4">
    <source>
        <dbReference type="ARBA" id="ARBA00022849"/>
    </source>
</evidence>
<dbReference type="Pfam" id="PF17886">
    <property type="entry name" value="ArsA_HSP20"/>
    <property type="match status" value="1"/>
</dbReference>
<keyword evidence="3" id="KW-0067">ATP-binding</keyword>
<evidence type="ECO:0000313" key="11">
    <source>
        <dbReference type="EMBL" id="SCZ03938.1"/>
    </source>
</evidence>
<gene>
    <name evidence="11" type="ORF">SAMN03080606_03765</name>
</gene>
<dbReference type="NCBIfam" id="TIGR00345">
    <property type="entry name" value="GET3_arsA_TRC40"/>
    <property type="match status" value="1"/>
</dbReference>
<sequence length="388" mass="44652">MGRVIIFTGKGGVGKTTVAAAHAVKAAKDGKKTLVVSTDMAHNLSDLFMKEIKEEPVEIKNNLWALEIDSNYEMGRHYGSIVEAFKKMLPYGSGVDGEVLEDIVVFPGIEELFSLLKIKEIYDQNTFDLIIVDCAPTGETLSLLKFPELFSWYMERFFPIEKVAMKILRPISKVAFKLELPDELAMNDIEKLYVKLGSLQNLLKNREVCSVRLVTIPEKMVVEETKRSYMYLNLYNFNVDGLYINRIIPENVDNHFFDQWKEIQKNYLEEINSVFTNIPIYKIKWYEVDINGVGALERIIEDSLDDRNIFKVLKTIINETFEKTEKGYRLDVYVPFADKREFDLFESGSDIIVKIGNFKRNIPIPHTIKKYSIASAQLNNGALSIYFE</sequence>
<keyword evidence="5" id="KW-1278">Translocase</keyword>
<keyword evidence="2" id="KW-0547">Nucleotide-binding</keyword>
<dbReference type="Gene3D" id="2.60.40.790">
    <property type="match status" value="1"/>
</dbReference>
<evidence type="ECO:0000259" key="10">
    <source>
        <dbReference type="Pfam" id="PF17886"/>
    </source>
</evidence>
<dbReference type="GO" id="GO:0016887">
    <property type="term" value="F:ATP hydrolysis activity"/>
    <property type="evidence" value="ECO:0007669"/>
    <property type="project" value="InterPro"/>
</dbReference>
<evidence type="ECO:0000256" key="7">
    <source>
        <dbReference type="ARBA" id="ARBA00059736"/>
    </source>
</evidence>
<evidence type="ECO:0000256" key="2">
    <source>
        <dbReference type="ARBA" id="ARBA00022741"/>
    </source>
</evidence>
<dbReference type="InterPro" id="IPR025723">
    <property type="entry name" value="ArsA/GET3_ATPase-like"/>
</dbReference>
<evidence type="ECO:0000256" key="8">
    <source>
        <dbReference type="ARBA" id="ARBA00066752"/>
    </source>
</evidence>
<feature type="domain" description="ArsA HSP20-like" evidence="10">
    <location>
        <begin position="326"/>
        <end position="387"/>
    </location>
</feature>
<evidence type="ECO:0000256" key="3">
    <source>
        <dbReference type="ARBA" id="ARBA00022840"/>
    </source>
</evidence>
<comment type="catalytic activity">
    <reaction evidence="6">
        <text>arsenite(in) + ATP + H2O = arsenite(out) + ADP + phosphate + H(+)</text>
        <dbReference type="Rhea" id="RHEA:11348"/>
        <dbReference type="ChEBI" id="CHEBI:15377"/>
        <dbReference type="ChEBI" id="CHEBI:15378"/>
        <dbReference type="ChEBI" id="CHEBI:29242"/>
        <dbReference type="ChEBI" id="CHEBI:30616"/>
        <dbReference type="ChEBI" id="CHEBI:43474"/>
        <dbReference type="ChEBI" id="CHEBI:456216"/>
        <dbReference type="EC" id="7.3.2.7"/>
    </reaction>
</comment>
<dbReference type="Proteomes" id="UP000198636">
    <property type="component" value="Unassembled WGS sequence"/>
</dbReference>
<comment type="similarity">
    <text evidence="1">Belongs to the arsA ATPase family.</text>
</comment>
<keyword evidence="12" id="KW-1185">Reference proteome</keyword>
<dbReference type="FunFam" id="3.40.50.300:FF:001801">
    <property type="entry name" value="Putative arsenical pump-driving ATPase"/>
    <property type="match status" value="1"/>
</dbReference>
<keyword evidence="4" id="KW-0059">Arsenical resistance</keyword>
<evidence type="ECO:0000259" key="9">
    <source>
        <dbReference type="Pfam" id="PF02374"/>
    </source>
</evidence>
<dbReference type="Pfam" id="PF02374">
    <property type="entry name" value="ArsA_ATPase"/>
    <property type="match status" value="1"/>
</dbReference>
<dbReference type="SUPFAM" id="SSF49764">
    <property type="entry name" value="HSP20-like chaperones"/>
    <property type="match status" value="1"/>
</dbReference>
<dbReference type="CDD" id="cd02035">
    <property type="entry name" value="ArsA"/>
    <property type="match status" value="1"/>
</dbReference>
<accession>A0A1G5KUW8</accession>
<proteinExistence type="inferred from homology"/>
<dbReference type="STRING" id="1120976.SAMN03080606_03765"/>
<dbReference type="InterPro" id="IPR027417">
    <property type="entry name" value="P-loop_NTPase"/>
</dbReference>
<evidence type="ECO:0000256" key="1">
    <source>
        <dbReference type="ARBA" id="ARBA00011040"/>
    </source>
</evidence>
<dbReference type="GO" id="GO:0015446">
    <property type="term" value="F:ATPase-coupled arsenite transmembrane transporter activity"/>
    <property type="evidence" value="ECO:0007669"/>
    <property type="project" value="UniProtKB-EC"/>
</dbReference>
<dbReference type="PANTHER" id="PTHR10803">
    <property type="entry name" value="ARSENICAL PUMP-DRIVING ATPASE ARSENITE-TRANSLOCATING ATPASE"/>
    <property type="match status" value="1"/>
</dbReference>
<name>A0A1G5KUW8_9FIRM</name>
<protein>
    <recommendedName>
        <fullName evidence="8">arsenite-transporting ATPase</fullName>
        <ecNumber evidence="8">7.3.2.7</ecNumber>
    </recommendedName>
</protein>